<reference evidence="8 9" key="1">
    <citation type="submission" date="2018-05" db="EMBL/GenBank/DDBJ databases">
        <title>Genomic Encyclopedia of Type Strains, Phase IV (KMG-IV): sequencing the most valuable type-strain genomes for metagenomic binning, comparative biology and taxonomic classification.</title>
        <authorList>
            <person name="Goeker M."/>
        </authorList>
    </citation>
    <scope>NUCLEOTIDE SEQUENCE [LARGE SCALE GENOMIC DNA]</scope>
    <source>
        <strain evidence="8 9">DSM 25134</strain>
    </source>
</reference>
<dbReference type="EMBL" id="QJKC01000015">
    <property type="protein sequence ID" value="PXX43394.1"/>
    <property type="molecule type" value="Genomic_DNA"/>
</dbReference>
<comment type="caution">
    <text evidence="8">The sequence shown here is derived from an EMBL/GenBank/DDBJ whole genome shotgun (WGS) entry which is preliminary data.</text>
</comment>
<feature type="transmembrane region" description="Helical" evidence="7">
    <location>
        <begin position="89"/>
        <end position="109"/>
    </location>
</feature>
<protein>
    <submittedName>
        <fullName evidence="8">Putative oxidoreductase</fullName>
    </submittedName>
</protein>
<organism evidence="8 9">
    <name type="scientific">Aquitalea magnusonii</name>
    <dbReference type="NCBI Taxonomy" id="332411"/>
    <lineage>
        <taxon>Bacteria</taxon>
        <taxon>Pseudomonadati</taxon>
        <taxon>Pseudomonadota</taxon>
        <taxon>Betaproteobacteria</taxon>
        <taxon>Neisseriales</taxon>
        <taxon>Chromobacteriaceae</taxon>
        <taxon>Aquitalea</taxon>
    </lineage>
</organism>
<dbReference type="Proteomes" id="UP000248395">
    <property type="component" value="Unassembled WGS sequence"/>
</dbReference>
<evidence type="ECO:0000256" key="1">
    <source>
        <dbReference type="ARBA" id="ARBA00004651"/>
    </source>
</evidence>
<dbReference type="GO" id="GO:0005886">
    <property type="term" value="C:plasma membrane"/>
    <property type="evidence" value="ECO:0007669"/>
    <property type="project" value="UniProtKB-SubCell"/>
</dbReference>
<evidence type="ECO:0000256" key="6">
    <source>
        <dbReference type="ARBA" id="ARBA00023136"/>
    </source>
</evidence>
<dbReference type="PANTHER" id="PTHR33452:SF1">
    <property type="entry name" value="INNER MEMBRANE PROTEIN YPHA-RELATED"/>
    <property type="match status" value="1"/>
</dbReference>
<evidence type="ECO:0000313" key="9">
    <source>
        <dbReference type="Proteomes" id="UP000248395"/>
    </source>
</evidence>
<gene>
    <name evidence="8" type="ORF">DFR38_11522</name>
</gene>
<keyword evidence="4 7" id="KW-0812">Transmembrane</keyword>
<evidence type="ECO:0000256" key="2">
    <source>
        <dbReference type="ARBA" id="ARBA00006679"/>
    </source>
</evidence>
<comment type="subcellular location">
    <subcellularLocation>
        <location evidence="1">Cell membrane</location>
        <topology evidence="1">Multi-pass membrane protein</topology>
    </subcellularLocation>
</comment>
<dbReference type="Pfam" id="PF07681">
    <property type="entry name" value="DoxX"/>
    <property type="match status" value="1"/>
</dbReference>
<evidence type="ECO:0000256" key="7">
    <source>
        <dbReference type="SAM" id="Phobius"/>
    </source>
</evidence>
<keyword evidence="3" id="KW-1003">Cell membrane</keyword>
<dbReference type="InterPro" id="IPR051907">
    <property type="entry name" value="DoxX-like_oxidoreductase"/>
</dbReference>
<dbReference type="AlphaFoldDB" id="A0A318J787"/>
<evidence type="ECO:0000256" key="5">
    <source>
        <dbReference type="ARBA" id="ARBA00022989"/>
    </source>
</evidence>
<evidence type="ECO:0000313" key="8">
    <source>
        <dbReference type="EMBL" id="PXX43394.1"/>
    </source>
</evidence>
<keyword evidence="9" id="KW-1185">Reference proteome</keyword>
<feature type="transmembrane region" description="Helical" evidence="7">
    <location>
        <begin position="121"/>
        <end position="144"/>
    </location>
</feature>
<sequence length="155" mass="17476">MQVLRQKLLPLQRLFDQASHTARPLVLLLFRLWVANVFFKSGLTKLEDWDTTLLLFSNDYHVPLLPPALAAVMGTFGETVFSSLLVAGLFGRFAAAGLFVVNLMAVISYPDLTDITRQFHYYWAMLLLTLFAFGPGCLSLDAAWRSWRGKPRLPA</sequence>
<accession>A0A318J787</accession>
<dbReference type="OrthoDB" id="121744at2"/>
<comment type="similarity">
    <text evidence="2">Belongs to the DoxX family.</text>
</comment>
<proteinExistence type="inferred from homology"/>
<keyword evidence="6 7" id="KW-0472">Membrane</keyword>
<dbReference type="PANTHER" id="PTHR33452">
    <property type="entry name" value="OXIDOREDUCTASE CATD-RELATED"/>
    <property type="match status" value="1"/>
</dbReference>
<evidence type="ECO:0000256" key="4">
    <source>
        <dbReference type="ARBA" id="ARBA00022692"/>
    </source>
</evidence>
<evidence type="ECO:0000256" key="3">
    <source>
        <dbReference type="ARBA" id="ARBA00022475"/>
    </source>
</evidence>
<keyword evidence="5 7" id="KW-1133">Transmembrane helix</keyword>
<name>A0A318J787_9NEIS</name>
<dbReference type="InterPro" id="IPR032808">
    <property type="entry name" value="DoxX"/>
</dbReference>
<dbReference type="RefSeq" id="WP_059286409.1">
    <property type="nucleotide sequence ID" value="NZ_LNQU01000077.1"/>
</dbReference>